<gene>
    <name evidence="2" type="ORF">NCTC11421_02141</name>
</gene>
<name>A0A378VYQ1_NEIGO</name>
<accession>A0A378VYQ1</accession>
<feature type="region of interest" description="Disordered" evidence="1">
    <location>
        <begin position="38"/>
        <end position="67"/>
    </location>
</feature>
<feature type="compositionally biased region" description="Basic and acidic residues" evidence="1">
    <location>
        <begin position="136"/>
        <end position="147"/>
    </location>
</feature>
<sequence>MKDAIAACQAVKKRKPGQIRINGKRIEDMEYEVFNKRPSKSGRRSNGVFRRTRADGNTGICNRPEKGGIRKSGFGRVILIKSGHIVIHNADGDSFATGYGVIAADIVSPDLKTDFDIFFPPESLLRYKKSGRRNRQTNDRAVKTAQD</sequence>
<reference evidence="2" key="1">
    <citation type="submission" date="2018-06" db="EMBL/GenBank/DDBJ databases">
        <authorList>
            <consortium name="Pathogen Informatics"/>
            <person name="Doyle S."/>
        </authorList>
    </citation>
    <scope>NUCLEOTIDE SEQUENCE [LARGE SCALE GENOMIC DNA]</scope>
    <source>
        <strain evidence="2">NCTC11421</strain>
    </source>
</reference>
<dbReference type="EMBL" id="UGRI01000001">
    <property type="protein sequence ID" value="SUA24150.1"/>
    <property type="molecule type" value="Genomic_DNA"/>
</dbReference>
<dbReference type="AlphaFoldDB" id="A0A378VYQ1"/>
<evidence type="ECO:0000313" key="2">
    <source>
        <dbReference type="EMBL" id="SUA24150.1"/>
    </source>
</evidence>
<organism evidence="2">
    <name type="scientific">Neisseria gonorrhoeae</name>
    <dbReference type="NCBI Taxonomy" id="485"/>
    <lineage>
        <taxon>Bacteria</taxon>
        <taxon>Pseudomonadati</taxon>
        <taxon>Pseudomonadota</taxon>
        <taxon>Betaproteobacteria</taxon>
        <taxon>Neisseriales</taxon>
        <taxon>Neisseriaceae</taxon>
        <taxon>Neisseria</taxon>
    </lineage>
</organism>
<feature type="region of interest" description="Disordered" evidence="1">
    <location>
        <begin position="128"/>
        <end position="147"/>
    </location>
</feature>
<protein>
    <submittedName>
        <fullName evidence="2">Phage associated protein</fullName>
    </submittedName>
</protein>
<proteinExistence type="predicted"/>
<evidence type="ECO:0000256" key="1">
    <source>
        <dbReference type="SAM" id="MobiDB-lite"/>
    </source>
</evidence>